<dbReference type="AlphaFoldDB" id="A0A0K8P508"/>
<reference evidence="2 3" key="2">
    <citation type="journal article" date="2016" name="Science">
        <title>A bacterium that degrades and assimilates poly(ethylene terephthalate).</title>
        <authorList>
            <person name="Yoshida S."/>
            <person name="Hiraga K."/>
            <person name="Takehana T."/>
            <person name="Taniguchi I."/>
            <person name="Yamaji H."/>
            <person name="Maeda Y."/>
            <person name="Toyohara K."/>
            <person name="Miyamoto K."/>
            <person name="Kimura Y."/>
            <person name="Oda K."/>
        </authorList>
    </citation>
    <scope>NUCLEOTIDE SEQUENCE [LARGE SCALE GENOMIC DNA]</scope>
    <source>
        <strain evidence="3">NBRC 110686 / TISTR 2288 / 201-F6</strain>
    </source>
</reference>
<dbReference type="InterPro" id="IPR036188">
    <property type="entry name" value="FAD/NAD-bd_sf"/>
</dbReference>
<dbReference type="InterPro" id="IPR002937">
    <property type="entry name" value="Amino_oxidase"/>
</dbReference>
<dbReference type="SUPFAM" id="SSF51905">
    <property type="entry name" value="FAD/NAD(P)-binding domain"/>
    <property type="match status" value="1"/>
</dbReference>
<dbReference type="Pfam" id="PF01593">
    <property type="entry name" value="Amino_oxidase"/>
    <property type="match status" value="1"/>
</dbReference>
<evidence type="ECO:0000313" key="2">
    <source>
        <dbReference type="EMBL" id="GAP37250.1"/>
    </source>
</evidence>
<reference evidence="3" key="1">
    <citation type="submission" date="2015-07" db="EMBL/GenBank/DDBJ databases">
        <title>Discovery of a poly(ethylene terephthalate assimilation.</title>
        <authorList>
            <person name="Yoshida S."/>
            <person name="Hiraga K."/>
            <person name="Takehana T."/>
            <person name="Taniguchi I."/>
            <person name="Yamaji H."/>
            <person name="Maeda Y."/>
            <person name="Toyohara K."/>
            <person name="Miyamoto K."/>
            <person name="Kimura Y."/>
            <person name="Oda K."/>
        </authorList>
    </citation>
    <scope>NUCLEOTIDE SEQUENCE [LARGE SCALE GENOMIC DNA]</scope>
    <source>
        <strain evidence="3">NBRC 110686 / TISTR 2288 / 201-F6</strain>
    </source>
</reference>
<keyword evidence="3" id="KW-1185">Reference proteome</keyword>
<feature type="domain" description="Amine oxidase" evidence="1">
    <location>
        <begin position="126"/>
        <end position="342"/>
    </location>
</feature>
<gene>
    <name evidence="2" type="ORF">ISF6_3105</name>
</gene>
<proteinExistence type="predicted"/>
<dbReference type="PANTHER" id="PTHR16128">
    <property type="entry name" value="FAD/NAD(P)-BINDING OXIDOREDUCTASE FAMILY PROTEIN"/>
    <property type="match status" value="1"/>
</dbReference>
<accession>A0A0K8P508</accession>
<dbReference type="Pfam" id="PF13450">
    <property type="entry name" value="NAD_binding_8"/>
    <property type="match status" value="1"/>
</dbReference>
<dbReference type="PANTHER" id="PTHR16128:SF5">
    <property type="entry name" value="FAD_NAD(P)-BINDING OXIDOREDUCTASE FAMILY PROTEIN"/>
    <property type="match status" value="1"/>
</dbReference>
<dbReference type="GO" id="GO:0016491">
    <property type="term" value="F:oxidoreductase activity"/>
    <property type="evidence" value="ECO:0007669"/>
    <property type="project" value="InterPro"/>
</dbReference>
<dbReference type="Proteomes" id="UP000037660">
    <property type="component" value="Unassembled WGS sequence"/>
</dbReference>
<dbReference type="Gene3D" id="3.50.50.60">
    <property type="entry name" value="FAD/NAD(P)-binding domain"/>
    <property type="match status" value="1"/>
</dbReference>
<evidence type="ECO:0000259" key="1">
    <source>
        <dbReference type="Pfam" id="PF01593"/>
    </source>
</evidence>
<dbReference type="STRING" id="1547922.ISF6_3105"/>
<organism evidence="2 3">
    <name type="scientific">Piscinibacter sakaiensis</name>
    <name type="common">Ideonella sakaiensis</name>
    <dbReference type="NCBI Taxonomy" id="1547922"/>
    <lineage>
        <taxon>Bacteria</taxon>
        <taxon>Pseudomonadati</taxon>
        <taxon>Pseudomonadota</taxon>
        <taxon>Betaproteobacteria</taxon>
        <taxon>Burkholderiales</taxon>
        <taxon>Sphaerotilaceae</taxon>
        <taxon>Piscinibacter</taxon>
    </lineage>
</organism>
<name>A0A0K8P508_PISS1</name>
<dbReference type="EMBL" id="BBYR01000044">
    <property type="protein sequence ID" value="GAP37250.1"/>
    <property type="molecule type" value="Genomic_DNA"/>
</dbReference>
<comment type="caution">
    <text evidence="2">The sequence shown here is derived from an EMBL/GenBank/DDBJ whole genome shotgun (WGS) entry which is preliminary data.</text>
</comment>
<protein>
    <submittedName>
        <fullName evidence="2">Amine oxidase, flavin-containing</fullName>
    </submittedName>
</protein>
<sequence length="363" mass="37572">MAIVGAGVAGAACARALAQAGAELQVFDKSRGPGGRLATRRAEWVDDDGQPRVVSFDHGAPGFVSRDPALSDAVAAAWCDGALWRWSPRPAPARGRSGEAAAAPAALWVPGPDMPALCRRWIGALPLQAGTAVAGLQRGPGGWTLACAGGAPGAAGFDAVVLAIPPAQAAALLAPHRPDWAERARARPMLPTWTLMALTDAAGDVGPDGDDWDWAAPSAGPLARVVRNDLKPGRARRPGEAAWVAHATPDWSRDWLEATPQEVLPRMQHALAERLGRAPAWRHAVVHRWRYATLAPGPDGAPVDGDCLHDAALGLGVCGDAWGGGGVDAAWRSGRALAAALIEARPGSQARGRDPLPSLAPPR</sequence>
<evidence type="ECO:0000313" key="3">
    <source>
        <dbReference type="Proteomes" id="UP000037660"/>
    </source>
</evidence>
<dbReference type="Gene3D" id="3.90.660.10">
    <property type="match status" value="1"/>
</dbReference>